<accession>A0A7D6IAC0</accession>
<evidence type="ECO:0000313" key="3">
    <source>
        <dbReference type="Proteomes" id="UP000510682"/>
    </source>
</evidence>
<protein>
    <submittedName>
        <fullName evidence="2">Uncharacterized protein</fullName>
    </submittedName>
</protein>
<organism evidence="2 3">
    <name type="scientific">Mycobacterium vicinigordonae</name>
    <dbReference type="NCBI Taxonomy" id="1719132"/>
    <lineage>
        <taxon>Bacteria</taxon>
        <taxon>Bacillati</taxon>
        <taxon>Actinomycetota</taxon>
        <taxon>Actinomycetes</taxon>
        <taxon>Mycobacteriales</taxon>
        <taxon>Mycobacteriaceae</taxon>
        <taxon>Mycobacterium</taxon>
    </lineage>
</organism>
<keyword evidence="3" id="KW-1185">Reference proteome</keyword>
<evidence type="ECO:0000256" key="1">
    <source>
        <dbReference type="SAM" id="Coils"/>
    </source>
</evidence>
<reference evidence="3" key="1">
    <citation type="submission" date="2020-07" db="EMBL/GenBank/DDBJ databases">
        <title>Description of Mycobacterium gordonae subsp. intergordonae subsp.nov. and Mycobacterium gordonae subsp. gordonae subsp. nov.</title>
        <authorList>
            <person name="Yu X."/>
        </authorList>
    </citation>
    <scope>NUCLEOTIDE SEQUENCE [LARGE SCALE GENOMIC DNA]</scope>
    <source>
        <strain evidence="3">24</strain>
    </source>
</reference>
<dbReference type="Proteomes" id="UP000510682">
    <property type="component" value="Chromosome"/>
</dbReference>
<dbReference type="EMBL" id="CP059165">
    <property type="protein sequence ID" value="QLL08637.1"/>
    <property type="molecule type" value="Genomic_DNA"/>
</dbReference>
<dbReference type="RefSeq" id="WP_180917222.1">
    <property type="nucleotide sequence ID" value="NZ_CP059165.1"/>
</dbReference>
<name>A0A7D6IAC0_9MYCO</name>
<gene>
    <name evidence="2" type="ORF">H0P51_06835</name>
</gene>
<dbReference type="KEGG" id="mgor:H0P51_06835"/>
<proteinExistence type="predicted"/>
<keyword evidence="1" id="KW-0175">Coiled coil</keyword>
<evidence type="ECO:0000313" key="2">
    <source>
        <dbReference type="EMBL" id="QLL08637.1"/>
    </source>
</evidence>
<reference evidence="3" key="2">
    <citation type="submission" date="2023-07" db="EMBL/GenBank/DDBJ databases">
        <title>Description of Mycobacterium gordonae subsp. intergordonae subsp.nov. and Mycobacterium gordonae subsp. gordonae subsp. nov.</title>
        <authorList>
            <person name="Huang H."/>
        </authorList>
    </citation>
    <scope>NUCLEOTIDE SEQUENCE [LARGE SCALE GENOMIC DNA]</scope>
    <source>
        <strain evidence="3">24</strain>
    </source>
</reference>
<feature type="coiled-coil region" evidence="1">
    <location>
        <begin position="15"/>
        <end position="77"/>
    </location>
</feature>
<sequence length="89" mass="9962">MEYVDKALPDRNKRIRAAERSAKRLIEERDTLLHAHYAGAVPLDQLKTEQERISSALANAQRELNNQNADRDVLRKGLDVLGGHVGDGC</sequence>
<dbReference type="AlphaFoldDB" id="A0A7D6IAC0"/>